<sequence>MDTSEILNSPAVAICILAIFYILAGDTLTLIDYMGFATWLFLAFVQLSVIILRFKMKDAPRTYKVPLPFPILLFVFGLTLVIIPLVNSPQIQFLYAALAIFGGLVLYLLIVVLRKTPKCMGYLTVFFQLMLDVCPTTTIAKDEDKSA</sequence>
<gene>
    <name evidence="2" type="ORF">LSH36_309g00017</name>
</gene>
<dbReference type="AlphaFoldDB" id="A0AAD9JI06"/>
<feature type="transmembrane region" description="Helical" evidence="1">
    <location>
        <begin position="66"/>
        <end position="86"/>
    </location>
</feature>
<proteinExistence type="predicted"/>
<feature type="transmembrane region" description="Helical" evidence="1">
    <location>
        <begin position="7"/>
        <end position="24"/>
    </location>
</feature>
<comment type="caution">
    <text evidence="2">The sequence shown here is derived from an EMBL/GenBank/DDBJ whole genome shotgun (WGS) entry which is preliminary data.</text>
</comment>
<feature type="transmembrane region" description="Helical" evidence="1">
    <location>
        <begin position="36"/>
        <end position="54"/>
    </location>
</feature>
<keyword evidence="1" id="KW-0812">Transmembrane</keyword>
<evidence type="ECO:0000313" key="3">
    <source>
        <dbReference type="Proteomes" id="UP001208570"/>
    </source>
</evidence>
<feature type="transmembrane region" description="Helical" evidence="1">
    <location>
        <begin position="92"/>
        <end position="113"/>
    </location>
</feature>
<keyword evidence="3" id="KW-1185">Reference proteome</keyword>
<protein>
    <submittedName>
        <fullName evidence="2">Uncharacterized protein</fullName>
    </submittedName>
</protein>
<reference evidence="2" key="1">
    <citation type="journal article" date="2023" name="Mol. Biol. Evol.">
        <title>Third-Generation Sequencing Reveals the Adaptive Role of the Epigenome in Three Deep-Sea Polychaetes.</title>
        <authorList>
            <person name="Perez M."/>
            <person name="Aroh O."/>
            <person name="Sun Y."/>
            <person name="Lan Y."/>
            <person name="Juniper S.K."/>
            <person name="Young C.R."/>
            <person name="Angers B."/>
            <person name="Qian P.Y."/>
        </authorList>
    </citation>
    <scope>NUCLEOTIDE SEQUENCE</scope>
    <source>
        <strain evidence="2">P08H-3</strain>
    </source>
</reference>
<dbReference type="Gene3D" id="1.20.1740.10">
    <property type="entry name" value="Amino acid/polyamine transporter I"/>
    <property type="match status" value="1"/>
</dbReference>
<dbReference type="InterPro" id="IPR050598">
    <property type="entry name" value="AminoAcid_Transporter"/>
</dbReference>
<dbReference type="PANTHER" id="PTHR11785">
    <property type="entry name" value="AMINO ACID TRANSPORTER"/>
    <property type="match status" value="1"/>
</dbReference>
<dbReference type="PANTHER" id="PTHR11785:SF512">
    <property type="entry name" value="SOBREMESA, ISOFORM B"/>
    <property type="match status" value="1"/>
</dbReference>
<evidence type="ECO:0000256" key="1">
    <source>
        <dbReference type="SAM" id="Phobius"/>
    </source>
</evidence>
<dbReference type="Proteomes" id="UP001208570">
    <property type="component" value="Unassembled WGS sequence"/>
</dbReference>
<keyword evidence="1" id="KW-0472">Membrane</keyword>
<dbReference type="EMBL" id="JAODUP010000309">
    <property type="protein sequence ID" value="KAK2153051.1"/>
    <property type="molecule type" value="Genomic_DNA"/>
</dbReference>
<evidence type="ECO:0000313" key="2">
    <source>
        <dbReference type="EMBL" id="KAK2153051.1"/>
    </source>
</evidence>
<name>A0AAD9JI06_9ANNE</name>
<accession>A0AAD9JI06</accession>
<organism evidence="2 3">
    <name type="scientific">Paralvinella palmiformis</name>
    <dbReference type="NCBI Taxonomy" id="53620"/>
    <lineage>
        <taxon>Eukaryota</taxon>
        <taxon>Metazoa</taxon>
        <taxon>Spiralia</taxon>
        <taxon>Lophotrochozoa</taxon>
        <taxon>Annelida</taxon>
        <taxon>Polychaeta</taxon>
        <taxon>Sedentaria</taxon>
        <taxon>Canalipalpata</taxon>
        <taxon>Terebellida</taxon>
        <taxon>Terebelliformia</taxon>
        <taxon>Alvinellidae</taxon>
        <taxon>Paralvinella</taxon>
    </lineage>
</organism>
<keyword evidence="1" id="KW-1133">Transmembrane helix</keyword>
<dbReference type="GO" id="GO:0015179">
    <property type="term" value="F:L-amino acid transmembrane transporter activity"/>
    <property type="evidence" value="ECO:0007669"/>
    <property type="project" value="TreeGrafter"/>
</dbReference>